<evidence type="ECO:0000313" key="15">
    <source>
        <dbReference type="Proteomes" id="UP000326759"/>
    </source>
</evidence>
<keyword evidence="15" id="KW-1185">Reference proteome</keyword>
<dbReference type="PANTHER" id="PTHR15487">
    <property type="entry name" value="ADP-RIBOSYLATION FACTOR-LIKE PROTEIN 2-BINDING PROTEIN"/>
    <property type="match status" value="1"/>
</dbReference>
<feature type="domain" description="BART" evidence="13">
    <location>
        <begin position="21"/>
        <end position="132"/>
    </location>
</feature>
<dbReference type="GO" id="GO:0005813">
    <property type="term" value="C:centrosome"/>
    <property type="evidence" value="ECO:0007669"/>
    <property type="project" value="UniProtKB-SubCell"/>
</dbReference>
<protein>
    <recommendedName>
        <fullName evidence="5 12">ADP-ribosylation factor-like protein 2-binding protein</fullName>
        <shortName evidence="12">ARF-like 2-binding protein</shortName>
    </recommendedName>
</protein>
<dbReference type="GO" id="GO:0051457">
    <property type="term" value="P:maintenance of protein location in nucleus"/>
    <property type="evidence" value="ECO:0007669"/>
    <property type="project" value="TreeGrafter"/>
</dbReference>
<dbReference type="InterPro" id="IPR042541">
    <property type="entry name" value="BART_sf"/>
</dbReference>
<dbReference type="Pfam" id="PF11527">
    <property type="entry name" value="ARL2_Bind_BART"/>
    <property type="match status" value="1"/>
</dbReference>
<reference evidence="14 15" key="1">
    <citation type="journal article" date="2019" name="PLoS Biol.">
        <title>Sex chromosomes control vertical transmission of feminizing Wolbachia symbionts in an isopod.</title>
        <authorList>
            <person name="Becking T."/>
            <person name="Chebbi M.A."/>
            <person name="Giraud I."/>
            <person name="Moumen B."/>
            <person name="Laverre T."/>
            <person name="Caubet Y."/>
            <person name="Peccoud J."/>
            <person name="Gilbert C."/>
            <person name="Cordaux R."/>
        </authorList>
    </citation>
    <scope>NUCLEOTIDE SEQUENCE [LARGE SCALE GENOMIC DNA]</scope>
    <source>
        <strain evidence="14">ANa2</strain>
        <tissue evidence="14">Whole body excluding digestive tract and cuticle</tissue>
    </source>
</reference>
<evidence type="ECO:0000256" key="2">
    <source>
        <dbReference type="ARBA" id="ARBA00004123"/>
    </source>
</evidence>
<evidence type="ECO:0000256" key="9">
    <source>
        <dbReference type="ARBA" id="ARBA00023212"/>
    </source>
</evidence>
<dbReference type="Proteomes" id="UP000326759">
    <property type="component" value="Unassembled WGS sequence"/>
</dbReference>
<name>A0A5N5TPV7_9CRUS</name>
<evidence type="ECO:0000256" key="11">
    <source>
        <dbReference type="ARBA" id="ARBA00023273"/>
    </source>
</evidence>
<evidence type="ECO:0000256" key="10">
    <source>
        <dbReference type="ARBA" id="ARBA00023242"/>
    </source>
</evidence>
<keyword evidence="6 12" id="KW-0963">Cytoplasm</keyword>
<evidence type="ECO:0000256" key="7">
    <source>
        <dbReference type="ARBA" id="ARBA00023069"/>
    </source>
</evidence>
<organism evidence="14 15">
    <name type="scientific">Armadillidium nasatum</name>
    <dbReference type="NCBI Taxonomy" id="96803"/>
    <lineage>
        <taxon>Eukaryota</taxon>
        <taxon>Metazoa</taxon>
        <taxon>Ecdysozoa</taxon>
        <taxon>Arthropoda</taxon>
        <taxon>Crustacea</taxon>
        <taxon>Multicrustacea</taxon>
        <taxon>Malacostraca</taxon>
        <taxon>Eumalacostraca</taxon>
        <taxon>Peracarida</taxon>
        <taxon>Isopoda</taxon>
        <taxon>Oniscidea</taxon>
        <taxon>Crinocheta</taxon>
        <taxon>Armadillidiidae</taxon>
        <taxon>Armadillidium</taxon>
    </lineage>
</organism>
<proteinExistence type="inferred from homology"/>
<dbReference type="GO" id="GO:0005758">
    <property type="term" value="C:mitochondrial intermembrane space"/>
    <property type="evidence" value="ECO:0007669"/>
    <property type="project" value="UniProtKB-SubCell"/>
</dbReference>
<evidence type="ECO:0000256" key="1">
    <source>
        <dbReference type="ARBA" id="ARBA00004120"/>
    </source>
</evidence>
<dbReference type="PANTHER" id="PTHR15487:SF4">
    <property type="entry name" value="ADP-RIBOSYLATION FACTOR-LIKE PROTEIN 2-BINDING PROTEIN"/>
    <property type="match status" value="1"/>
</dbReference>
<comment type="similarity">
    <text evidence="4 12">Belongs to the ARL2BP family.</text>
</comment>
<evidence type="ECO:0000256" key="5">
    <source>
        <dbReference type="ARBA" id="ARBA00014849"/>
    </source>
</evidence>
<keyword evidence="8 12" id="KW-0496">Mitochondrion</keyword>
<keyword evidence="7 12" id="KW-0969">Cilium</keyword>
<sequence length="145" mass="16901">MAENLEEEIIDQNESSDTVSFDRIMGHLQEIILSEDFICIRDMFFDDHCKIFEDKEENKLEYTSIFENYVDLVEGYLESELRERNQDFDMSVFLKEIESESNKDCIDSEVVDLLTTFSDFSSFKAAMLEAKKVSTLFVVSSILVL</sequence>
<evidence type="ECO:0000259" key="13">
    <source>
        <dbReference type="Pfam" id="PF11527"/>
    </source>
</evidence>
<dbReference type="InterPro" id="IPR023379">
    <property type="entry name" value="BART_dom"/>
</dbReference>
<comment type="function">
    <text evidence="12">Plays a role as an effector of the ADP-ribosylation factor-like protein 2, ARL2.</text>
</comment>
<comment type="caution">
    <text evidence="14">The sequence shown here is derived from an EMBL/GenBank/DDBJ whole genome shotgun (WGS) entry which is preliminary data.</text>
</comment>
<keyword evidence="9 12" id="KW-0206">Cytoskeleton</keyword>
<accession>A0A5N5TPV7</accession>
<gene>
    <name evidence="14" type="primary">arl2bp</name>
    <name evidence="14" type="ORF">Anas_03789</name>
</gene>
<dbReference type="GO" id="GO:0005929">
    <property type="term" value="C:cilium"/>
    <property type="evidence" value="ECO:0007669"/>
    <property type="project" value="UniProtKB-UniRule"/>
</dbReference>
<dbReference type="AlphaFoldDB" id="A0A5N5TPV7"/>
<dbReference type="GO" id="GO:0005634">
    <property type="term" value="C:nucleus"/>
    <property type="evidence" value="ECO:0007669"/>
    <property type="project" value="UniProtKB-SubCell"/>
</dbReference>
<evidence type="ECO:0000256" key="4">
    <source>
        <dbReference type="ARBA" id="ARBA00009880"/>
    </source>
</evidence>
<comment type="subcellular location">
    <subcellularLocation>
        <location evidence="1 12">Cytoplasm</location>
        <location evidence="1 12">Cytoskeleton</location>
        <location evidence="1 12">Cilium basal body</location>
    </subcellularLocation>
    <subcellularLocation>
        <location evidence="3 12">Cytoplasm</location>
        <location evidence="3 12">Cytoskeleton</location>
        <location evidence="3 12">Microtubule organizing center</location>
        <location evidence="3 12">Centrosome</location>
    </subcellularLocation>
    <subcellularLocation>
        <location evidence="12">Cytoplasm</location>
    </subcellularLocation>
    <subcellularLocation>
        <location evidence="2 12">Nucleus</location>
    </subcellularLocation>
    <subcellularLocation>
        <location evidence="12">Mitochondrion intermembrane space</location>
    </subcellularLocation>
</comment>
<dbReference type="OrthoDB" id="302784at2759"/>
<evidence type="ECO:0000256" key="3">
    <source>
        <dbReference type="ARBA" id="ARBA00004300"/>
    </source>
</evidence>
<keyword evidence="11 12" id="KW-0966">Cell projection</keyword>
<dbReference type="EMBL" id="SEYY01000023">
    <property type="protein sequence ID" value="KAB7508186.1"/>
    <property type="molecule type" value="Genomic_DNA"/>
</dbReference>
<dbReference type="InterPro" id="IPR038849">
    <property type="entry name" value="ARL2BP"/>
</dbReference>
<evidence type="ECO:0000313" key="14">
    <source>
        <dbReference type="EMBL" id="KAB7508186.1"/>
    </source>
</evidence>
<keyword evidence="10 12" id="KW-0539">Nucleus</keyword>
<evidence type="ECO:0000256" key="12">
    <source>
        <dbReference type="RuleBase" id="RU367099"/>
    </source>
</evidence>
<evidence type="ECO:0000256" key="8">
    <source>
        <dbReference type="ARBA" id="ARBA00023128"/>
    </source>
</evidence>
<dbReference type="Gene3D" id="1.20.1520.10">
    <property type="entry name" value="ADP-ribosylation factor-like 2-binding protein, domain"/>
    <property type="match status" value="1"/>
</dbReference>
<evidence type="ECO:0000256" key="6">
    <source>
        <dbReference type="ARBA" id="ARBA00022490"/>
    </source>
</evidence>